<dbReference type="GO" id="GO:0030253">
    <property type="term" value="P:protein secretion by the type I secretion system"/>
    <property type="evidence" value="ECO:0007669"/>
    <property type="project" value="InterPro"/>
</dbReference>
<dbReference type="GO" id="GO:0034040">
    <property type="term" value="F:ATPase-coupled lipid transmembrane transporter activity"/>
    <property type="evidence" value="ECO:0007669"/>
    <property type="project" value="TreeGrafter"/>
</dbReference>
<dbReference type="GO" id="GO:0140359">
    <property type="term" value="F:ABC-type transporter activity"/>
    <property type="evidence" value="ECO:0007669"/>
    <property type="project" value="InterPro"/>
</dbReference>
<evidence type="ECO:0000256" key="2">
    <source>
        <dbReference type="ARBA" id="ARBA00022448"/>
    </source>
</evidence>
<evidence type="ECO:0000259" key="10">
    <source>
        <dbReference type="PROSITE" id="PS50893"/>
    </source>
</evidence>
<proteinExistence type="predicted"/>
<name>A0A841HTC2_9GAMM</name>
<feature type="transmembrane region" description="Helical" evidence="9">
    <location>
        <begin position="12"/>
        <end position="35"/>
    </location>
</feature>
<evidence type="ECO:0000256" key="1">
    <source>
        <dbReference type="ARBA" id="ARBA00004651"/>
    </source>
</evidence>
<keyword evidence="2" id="KW-0813">Transport</keyword>
<dbReference type="GO" id="GO:0030256">
    <property type="term" value="C:type I protein secretion system complex"/>
    <property type="evidence" value="ECO:0007669"/>
    <property type="project" value="InterPro"/>
</dbReference>
<evidence type="ECO:0000256" key="5">
    <source>
        <dbReference type="ARBA" id="ARBA00022741"/>
    </source>
</evidence>
<feature type="transmembrane region" description="Helical" evidence="9">
    <location>
        <begin position="147"/>
        <end position="165"/>
    </location>
</feature>
<evidence type="ECO:0000256" key="3">
    <source>
        <dbReference type="ARBA" id="ARBA00022475"/>
    </source>
</evidence>
<dbReference type="InterPro" id="IPR011527">
    <property type="entry name" value="ABC1_TM_dom"/>
</dbReference>
<keyword evidence="13" id="KW-1185">Reference proteome</keyword>
<dbReference type="Proteomes" id="UP000588068">
    <property type="component" value="Unassembled WGS sequence"/>
</dbReference>
<keyword evidence="4 9" id="KW-0812">Transmembrane</keyword>
<reference evidence="12 13" key="1">
    <citation type="submission" date="2020-08" db="EMBL/GenBank/DDBJ databases">
        <title>Genomic Encyclopedia of Type Strains, Phase IV (KMG-IV): sequencing the most valuable type-strain genomes for metagenomic binning, comparative biology and taxonomic classification.</title>
        <authorList>
            <person name="Goeker M."/>
        </authorList>
    </citation>
    <scope>NUCLEOTIDE SEQUENCE [LARGE SCALE GENOMIC DNA]</scope>
    <source>
        <strain evidence="12 13">DSM 26723</strain>
    </source>
</reference>
<dbReference type="AlphaFoldDB" id="A0A841HTC2"/>
<dbReference type="PROSITE" id="PS50929">
    <property type="entry name" value="ABC_TM1F"/>
    <property type="match status" value="1"/>
</dbReference>
<dbReference type="SMART" id="SM00382">
    <property type="entry name" value="AAA"/>
    <property type="match status" value="1"/>
</dbReference>
<dbReference type="Pfam" id="PF00664">
    <property type="entry name" value="ABC_membrane"/>
    <property type="match status" value="1"/>
</dbReference>
<dbReference type="PROSITE" id="PS50893">
    <property type="entry name" value="ABC_TRANSPORTER_2"/>
    <property type="match status" value="1"/>
</dbReference>
<dbReference type="InterPro" id="IPR003439">
    <property type="entry name" value="ABC_transporter-like_ATP-bd"/>
</dbReference>
<dbReference type="GO" id="GO:0005524">
    <property type="term" value="F:ATP binding"/>
    <property type="evidence" value="ECO:0007669"/>
    <property type="project" value="UniProtKB-KW"/>
</dbReference>
<feature type="transmembrane region" description="Helical" evidence="9">
    <location>
        <begin position="47"/>
        <end position="67"/>
    </location>
</feature>
<feature type="transmembrane region" description="Helical" evidence="9">
    <location>
        <begin position="245"/>
        <end position="272"/>
    </location>
</feature>
<dbReference type="PROSITE" id="PS00211">
    <property type="entry name" value="ABC_TRANSPORTER_1"/>
    <property type="match status" value="1"/>
</dbReference>
<evidence type="ECO:0000256" key="6">
    <source>
        <dbReference type="ARBA" id="ARBA00022840"/>
    </source>
</evidence>
<evidence type="ECO:0000256" key="8">
    <source>
        <dbReference type="ARBA" id="ARBA00023136"/>
    </source>
</evidence>
<dbReference type="SUPFAM" id="SSF90123">
    <property type="entry name" value="ABC transporter transmembrane region"/>
    <property type="match status" value="1"/>
</dbReference>
<evidence type="ECO:0000313" key="12">
    <source>
        <dbReference type="EMBL" id="MBB6095894.1"/>
    </source>
</evidence>
<dbReference type="SUPFAM" id="SSF52540">
    <property type="entry name" value="P-loop containing nucleoside triphosphate hydrolases"/>
    <property type="match status" value="1"/>
</dbReference>
<dbReference type="PANTHER" id="PTHR24221:SF248">
    <property type="entry name" value="ABC TRANSPORTER TRANSMEMBRANE REGION"/>
    <property type="match status" value="1"/>
</dbReference>
<dbReference type="RefSeq" id="WP_184335281.1">
    <property type="nucleotide sequence ID" value="NZ_JACHHZ010000006.1"/>
</dbReference>
<comment type="subcellular location">
    <subcellularLocation>
        <location evidence="1">Cell membrane</location>
        <topology evidence="1">Multi-pass membrane protein</topology>
    </subcellularLocation>
</comment>
<keyword evidence="7 9" id="KW-1133">Transmembrane helix</keyword>
<keyword evidence="8 9" id="KW-0472">Membrane</keyword>
<comment type="caution">
    <text evidence="12">The sequence shown here is derived from an EMBL/GenBank/DDBJ whole genome shotgun (WGS) entry which is preliminary data.</text>
</comment>
<keyword evidence="5" id="KW-0547">Nucleotide-binding</keyword>
<keyword evidence="6" id="KW-0067">ATP-binding</keyword>
<dbReference type="EMBL" id="JACHHZ010000006">
    <property type="protein sequence ID" value="MBB6095894.1"/>
    <property type="molecule type" value="Genomic_DNA"/>
</dbReference>
<dbReference type="InterPro" id="IPR003593">
    <property type="entry name" value="AAA+_ATPase"/>
</dbReference>
<evidence type="ECO:0000256" key="9">
    <source>
        <dbReference type="SAM" id="Phobius"/>
    </source>
</evidence>
<evidence type="ECO:0000256" key="4">
    <source>
        <dbReference type="ARBA" id="ARBA00022692"/>
    </source>
</evidence>
<dbReference type="InterPro" id="IPR027417">
    <property type="entry name" value="P-loop_NTPase"/>
</dbReference>
<gene>
    <name evidence="12" type="ORF">HNQ60_004785</name>
</gene>
<dbReference type="PANTHER" id="PTHR24221">
    <property type="entry name" value="ATP-BINDING CASSETTE SUB-FAMILY B"/>
    <property type="match status" value="1"/>
</dbReference>
<feature type="domain" description="ABC transporter" evidence="10">
    <location>
        <begin position="322"/>
        <end position="557"/>
    </location>
</feature>
<accession>A0A841HTC2</accession>
<keyword evidence="3" id="KW-1003">Cell membrane</keyword>
<dbReference type="FunFam" id="3.40.50.300:FF:001444">
    <property type="entry name" value="ABC transporter ATP-binding protein"/>
    <property type="match status" value="1"/>
</dbReference>
<organism evidence="12 13">
    <name type="scientific">Povalibacter uvarum</name>
    <dbReference type="NCBI Taxonomy" id="732238"/>
    <lineage>
        <taxon>Bacteria</taxon>
        <taxon>Pseudomonadati</taxon>
        <taxon>Pseudomonadota</taxon>
        <taxon>Gammaproteobacteria</taxon>
        <taxon>Steroidobacterales</taxon>
        <taxon>Steroidobacteraceae</taxon>
        <taxon>Povalibacter</taxon>
    </lineage>
</organism>
<feature type="domain" description="ABC transmembrane type-1" evidence="11">
    <location>
        <begin position="14"/>
        <end position="291"/>
    </location>
</feature>
<evidence type="ECO:0000259" key="11">
    <source>
        <dbReference type="PROSITE" id="PS50929"/>
    </source>
</evidence>
<sequence length="569" mass="60769">MRWLFLKRIRPFVLLAAVASLILNLALLVPALYMMQVFDRVFASRSVETLVMISAFVALALLLGYFADTVRTRSLAWAGRSLDRQLSPAALSSALRTAASSTNGHSGEALRDISLLRNFLGGTGIVALFDAPWLPIYLLVIGLMHPVLGVLAACGALALVILGFITEKLTRERTAQSLEQSRAIQRHTQSLTRSAESIAGMGMARAAIAGWQRRHEAMLETQAQLSRSTSLLGAVARMSRQALQVLLLGVGAWLVIGTEASAGIMIAATVLLGRALQPVEQLISGWRGFLEARGAWTRLTEPQASADRDPSNVKLPAPSGRLDLERVVYTLASNRPALIKGVGLSLMPGESLGIIGPSASGKTTLIRLMLGLRQPQSGVVRLDGADIAQWDRDALGEYIGYLPQDVGLFAGSVAENIARLGEVNSDKVIEAAKLAHAHEMILRLPNGYDTQIGELGAVLSGGQRQRIALARALYGRPRLVVLDEPNANLDAEGEAALLAAFADLKARGITLVMVSHRPALMSQLDKLALLNEGALEAYGLTGTVLPRLLSLTPRVRVVTPATPATEATA</sequence>
<protein>
    <submittedName>
        <fullName evidence="12">PrtD family type I secretion system ABC transporter</fullName>
    </submittedName>
</protein>
<dbReference type="InterPro" id="IPR017871">
    <property type="entry name" value="ABC_transporter-like_CS"/>
</dbReference>
<evidence type="ECO:0000313" key="13">
    <source>
        <dbReference type="Proteomes" id="UP000588068"/>
    </source>
</evidence>
<feature type="transmembrane region" description="Helical" evidence="9">
    <location>
        <begin position="119"/>
        <end position="141"/>
    </location>
</feature>
<dbReference type="InterPro" id="IPR010128">
    <property type="entry name" value="ATPase_T1SS_PrtD-like"/>
</dbReference>
<evidence type="ECO:0000256" key="7">
    <source>
        <dbReference type="ARBA" id="ARBA00022989"/>
    </source>
</evidence>
<dbReference type="GO" id="GO:0016887">
    <property type="term" value="F:ATP hydrolysis activity"/>
    <property type="evidence" value="ECO:0007669"/>
    <property type="project" value="InterPro"/>
</dbReference>
<dbReference type="Pfam" id="PF00005">
    <property type="entry name" value="ABC_tran"/>
    <property type="match status" value="1"/>
</dbReference>
<dbReference type="InterPro" id="IPR039421">
    <property type="entry name" value="Type_1_exporter"/>
</dbReference>
<dbReference type="Gene3D" id="3.40.50.300">
    <property type="entry name" value="P-loop containing nucleotide triphosphate hydrolases"/>
    <property type="match status" value="1"/>
</dbReference>
<dbReference type="NCBIfam" id="TIGR01842">
    <property type="entry name" value="type_I_sec_PrtD"/>
    <property type="match status" value="1"/>
</dbReference>
<dbReference type="GO" id="GO:0005886">
    <property type="term" value="C:plasma membrane"/>
    <property type="evidence" value="ECO:0007669"/>
    <property type="project" value="UniProtKB-SubCell"/>
</dbReference>
<dbReference type="Gene3D" id="1.20.1560.10">
    <property type="entry name" value="ABC transporter type 1, transmembrane domain"/>
    <property type="match status" value="1"/>
</dbReference>
<dbReference type="InterPro" id="IPR036640">
    <property type="entry name" value="ABC1_TM_sf"/>
</dbReference>